<comment type="caution">
    <text evidence="2">The sequence shown here is derived from an EMBL/GenBank/DDBJ whole genome shotgun (WGS) entry which is preliminary data.</text>
</comment>
<feature type="transmembrane region" description="Helical" evidence="1">
    <location>
        <begin position="352"/>
        <end position="373"/>
    </location>
</feature>
<protein>
    <submittedName>
        <fullName evidence="2">Uncharacterized protein</fullName>
    </submittedName>
</protein>
<accession>A0A6L9SQY8</accession>
<reference evidence="2 3" key="1">
    <citation type="submission" date="2019-10" db="EMBL/GenBank/DDBJ databases">
        <title>Bifidobacterium from non-human primates.</title>
        <authorList>
            <person name="Modesto M."/>
        </authorList>
    </citation>
    <scope>NUCLEOTIDE SEQUENCE [LARGE SCALE GENOMIC DNA]</scope>
    <source>
        <strain evidence="2 3">SMA15</strain>
    </source>
</reference>
<feature type="transmembrane region" description="Helical" evidence="1">
    <location>
        <begin position="188"/>
        <end position="205"/>
    </location>
</feature>
<feature type="transmembrane region" description="Helical" evidence="1">
    <location>
        <begin position="321"/>
        <end position="340"/>
    </location>
</feature>
<keyword evidence="1" id="KW-1133">Transmembrane helix</keyword>
<evidence type="ECO:0000256" key="1">
    <source>
        <dbReference type="SAM" id="Phobius"/>
    </source>
</evidence>
<feature type="transmembrane region" description="Helical" evidence="1">
    <location>
        <begin position="385"/>
        <end position="407"/>
    </location>
</feature>
<feature type="transmembrane region" description="Helical" evidence="1">
    <location>
        <begin position="221"/>
        <end position="242"/>
    </location>
</feature>
<keyword evidence="1" id="KW-0812">Transmembrane</keyword>
<keyword evidence="3" id="KW-1185">Reference proteome</keyword>
<sequence>MTTTTDHPRTGTTNTIPTAAATAHTWRRPALIALAAIILLELLVFNLPHWQTLTATPQTVHDDGTGNGLAIESGGTAVITDPDHAWRDISASHPIDYLYINHTNAERPHQGDAVTWKISTRKNTDSGWYDANAQAGYSPSSEHSRYQRIGDGATHIRIRYDMPKGTVIPYNTITANPRIPMRFSAIRLTLETLIALLIIACRPASPLHRTGLDPHTRATRIPIITCAALCCLTPLALLAMAAPQNSPQPVYWDTFASYQATDQYQKTADAILNGHTWLDYPVNHALAAMDNPYDTRQRTIEALNNPETPIYFDVAFHDGRYYSYFGVLPALLMFAPYKAITGTDLPTNAGVAIAATLATLATLALTIQLARLINRRRPVTTGATILAMTAATLGNGIPILIQLGLFYQIPQETAIACAALAIALWIEAKLRRLSPPWLAAGSLCMALTIASRPQVILATLIAIPLFADEIRELWRNGLQGGRALADEARVWACALAPYAMVFLPQFAYNAARFGGPLDFGASYNLTGYDMTHFRAPLTQYASFVFYYLFQPPNLTARFPFVQQQSVPLTTWRSEHPQFGGYLLTTAPFALLLFTAVVWRFASRRVAATRLVVGPLAAAGLVFLVDARVTGVDFRYEIDFVWMVMVAVTVLLYVVDGATNGGVGACTGPATTADGGAARGTILRADDWRDVTRRLVFGWFVAGVASASLFLFFKQFMDGMNMPTRIWWDTASWFLFV</sequence>
<dbReference type="Proteomes" id="UP000483293">
    <property type="component" value="Unassembled WGS sequence"/>
</dbReference>
<feature type="transmembrane region" description="Helical" evidence="1">
    <location>
        <begin position="636"/>
        <end position="654"/>
    </location>
</feature>
<proteinExistence type="predicted"/>
<evidence type="ECO:0000313" key="2">
    <source>
        <dbReference type="EMBL" id="NEG54585.1"/>
    </source>
</evidence>
<dbReference type="RefSeq" id="WP_163196264.1">
    <property type="nucleotide sequence ID" value="NZ_WHZV01000001.1"/>
</dbReference>
<evidence type="ECO:0000313" key="3">
    <source>
        <dbReference type="Proteomes" id="UP000483293"/>
    </source>
</evidence>
<organism evidence="2 3">
    <name type="scientific">Bifidobacterium platyrrhinorum</name>
    <dbReference type="NCBI Taxonomy" id="2661628"/>
    <lineage>
        <taxon>Bacteria</taxon>
        <taxon>Bacillati</taxon>
        <taxon>Actinomycetota</taxon>
        <taxon>Actinomycetes</taxon>
        <taxon>Bifidobacteriales</taxon>
        <taxon>Bifidobacteriaceae</taxon>
        <taxon>Bifidobacterium</taxon>
    </lineage>
</organism>
<feature type="transmembrane region" description="Helical" evidence="1">
    <location>
        <begin position="606"/>
        <end position="624"/>
    </location>
</feature>
<name>A0A6L9SQY8_9BIFI</name>
<keyword evidence="1" id="KW-0472">Membrane</keyword>
<gene>
    <name evidence="2" type="ORF">GFD21_02060</name>
</gene>
<dbReference type="EMBL" id="WHZV01000001">
    <property type="protein sequence ID" value="NEG54585.1"/>
    <property type="molecule type" value="Genomic_DNA"/>
</dbReference>
<feature type="transmembrane region" description="Helical" evidence="1">
    <location>
        <begin position="437"/>
        <end position="466"/>
    </location>
</feature>
<dbReference type="AlphaFoldDB" id="A0A6L9SQY8"/>
<feature type="transmembrane region" description="Helical" evidence="1">
    <location>
        <begin position="488"/>
        <end position="508"/>
    </location>
</feature>
<feature type="transmembrane region" description="Helical" evidence="1">
    <location>
        <begin position="578"/>
        <end position="600"/>
    </location>
</feature>
<feature type="transmembrane region" description="Helical" evidence="1">
    <location>
        <begin position="695"/>
        <end position="712"/>
    </location>
</feature>